<gene>
    <name evidence="7" type="ORF">UFOPK3381_00741</name>
</gene>
<dbReference type="PANTHER" id="PTHR11138:SF5">
    <property type="entry name" value="METHIONYL-TRNA FORMYLTRANSFERASE, MITOCHONDRIAL"/>
    <property type="match status" value="1"/>
</dbReference>
<dbReference type="InterPro" id="IPR041711">
    <property type="entry name" value="Met-tRNA-FMT_N"/>
</dbReference>
<dbReference type="Pfam" id="PF00551">
    <property type="entry name" value="Formyl_trans_N"/>
    <property type="match status" value="1"/>
</dbReference>
<evidence type="ECO:0000256" key="4">
    <source>
        <dbReference type="ARBA" id="ARBA00022917"/>
    </source>
</evidence>
<organism evidence="7">
    <name type="scientific">freshwater metagenome</name>
    <dbReference type="NCBI Taxonomy" id="449393"/>
    <lineage>
        <taxon>unclassified sequences</taxon>
        <taxon>metagenomes</taxon>
        <taxon>ecological metagenomes</taxon>
    </lineage>
</organism>
<dbReference type="Pfam" id="PF02911">
    <property type="entry name" value="Formyl_trans_C"/>
    <property type="match status" value="1"/>
</dbReference>
<dbReference type="EC" id="2.1.2.9" evidence="2"/>
<dbReference type="PANTHER" id="PTHR11138">
    <property type="entry name" value="METHIONYL-TRNA FORMYLTRANSFERASE"/>
    <property type="match status" value="1"/>
</dbReference>
<dbReference type="GO" id="GO:0004479">
    <property type="term" value="F:methionyl-tRNA formyltransferase activity"/>
    <property type="evidence" value="ECO:0007669"/>
    <property type="project" value="UniProtKB-EC"/>
</dbReference>
<evidence type="ECO:0000259" key="5">
    <source>
        <dbReference type="Pfam" id="PF00551"/>
    </source>
</evidence>
<feature type="domain" description="Formyl transferase C-terminal" evidence="6">
    <location>
        <begin position="214"/>
        <end position="279"/>
    </location>
</feature>
<evidence type="ECO:0000313" key="7">
    <source>
        <dbReference type="EMBL" id="CAB4869912.1"/>
    </source>
</evidence>
<evidence type="ECO:0000259" key="6">
    <source>
        <dbReference type="Pfam" id="PF02911"/>
    </source>
</evidence>
<keyword evidence="4" id="KW-0648">Protein biosynthesis</keyword>
<dbReference type="Gene3D" id="3.40.50.12230">
    <property type="match status" value="1"/>
</dbReference>
<keyword evidence="3" id="KW-0808">Transferase</keyword>
<dbReference type="InterPro" id="IPR011034">
    <property type="entry name" value="Formyl_transferase-like_C_sf"/>
</dbReference>
<dbReference type="InterPro" id="IPR036477">
    <property type="entry name" value="Formyl_transf_N_sf"/>
</dbReference>
<name>A0A6J7DFW3_9ZZZZ</name>
<dbReference type="InterPro" id="IPR005793">
    <property type="entry name" value="Formyl_trans_C"/>
</dbReference>
<feature type="domain" description="Formyl transferase N-terminal" evidence="5">
    <location>
        <begin position="1"/>
        <end position="167"/>
    </location>
</feature>
<dbReference type="InterPro" id="IPR002376">
    <property type="entry name" value="Formyl_transf_N"/>
</dbReference>
<dbReference type="GO" id="GO:0005829">
    <property type="term" value="C:cytosol"/>
    <property type="evidence" value="ECO:0007669"/>
    <property type="project" value="TreeGrafter"/>
</dbReference>
<evidence type="ECO:0000256" key="1">
    <source>
        <dbReference type="ARBA" id="ARBA00010699"/>
    </source>
</evidence>
<reference evidence="7" key="1">
    <citation type="submission" date="2020-05" db="EMBL/GenBank/DDBJ databases">
        <authorList>
            <person name="Chiriac C."/>
            <person name="Salcher M."/>
            <person name="Ghai R."/>
            <person name="Kavagutti S V."/>
        </authorList>
    </citation>
    <scope>NUCLEOTIDE SEQUENCE</scope>
</reference>
<evidence type="ECO:0000256" key="2">
    <source>
        <dbReference type="ARBA" id="ARBA00012261"/>
    </source>
</evidence>
<accession>A0A6J7DFW3</accession>
<sequence>MKLVFLGSPSPATPTLRALVDAGHEVVGVVTQPDKRRGRGAKMIATPVAQVARELAIPVWNSLDEVKNCGAELGVVVAYGKLIPQALLDIVPMINVHFSLLPQWRGAAPVERALLAGDEETGVCIMGLEVGLDTGPIFAQRTTRIDEKSSLELLNELAHLGAQLCIDVLSTSPLPDPKPQLGDATYAAKLTSQDFILEPDVDSESLARIVRLGRAFTYINGQRTRIHEVSLRPDMVGQPGTVTYNQGLQFHTSAGSLMVMVLQSEGSRRLESGDWWRGVRLTEPIRWGSQTLNVG</sequence>
<dbReference type="AlphaFoldDB" id="A0A6J7DFW3"/>
<comment type="similarity">
    <text evidence="1">Belongs to the Fmt family.</text>
</comment>
<protein>
    <recommendedName>
        <fullName evidence="2">methionyl-tRNA formyltransferase</fullName>
        <ecNumber evidence="2">2.1.2.9</ecNumber>
    </recommendedName>
</protein>
<proteinExistence type="inferred from homology"/>
<dbReference type="CDD" id="cd08646">
    <property type="entry name" value="FMT_core_Met-tRNA-FMT_N"/>
    <property type="match status" value="1"/>
</dbReference>
<dbReference type="HAMAP" id="MF_00182">
    <property type="entry name" value="Formyl_trans"/>
    <property type="match status" value="1"/>
</dbReference>
<dbReference type="EMBL" id="CAFBLN010000024">
    <property type="protein sequence ID" value="CAB4869912.1"/>
    <property type="molecule type" value="Genomic_DNA"/>
</dbReference>
<dbReference type="InterPro" id="IPR005794">
    <property type="entry name" value="Fmt"/>
</dbReference>
<dbReference type="SUPFAM" id="SSF53328">
    <property type="entry name" value="Formyltransferase"/>
    <property type="match status" value="1"/>
</dbReference>
<dbReference type="SUPFAM" id="SSF50486">
    <property type="entry name" value="FMT C-terminal domain-like"/>
    <property type="match status" value="1"/>
</dbReference>
<evidence type="ECO:0000256" key="3">
    <source>
        <dbReference type="ARBA" id="ARBA00022679"/>
    </source>
</evidence>